<evidence type="ECO:0000313" key="4">
    <source>
        <dbReference type="EMBL" id="SUZ88287.1"/>
    </source>
</evidence>
<name>A0A381REL4_9ZZZZ</name>
<dbReference type="AlphaFoldDB" id="A0A381REL4"/>
<dbReference type="EMBL" id="UINC01001763">
    <property type="protein sequence ID" value="SUZ88287.1"/>
    <property type="molecule type" value="Genomic_DNA"/>
</dbReference>
<dbReference type="GO" id="GO:0005506">
    <property type="term" value="F:iron ion binding"/>
    <property type="evidence" value="ECO:0007669"/>
    <property type="project" value="InterPro"/>
</dbReference>
<proteinExistence type="predicted"/>
<dbReference type="Pfam" id="PF02738">
    <property type="entry name" value="MoCoBD_1"/>
    <property type="match status" value="1"/>
</dbReference>
<feature type="domain" description="Aldehyde oxidase/xanthine dehydrogenase a/b hammerhead" evidence="3">
    <location>
        <begin position="25"/>
        <end position="145"/>
    </location>
</feature>
<dbReference type="InterPro" id="IPR016208">
    <property type="entry name" value="Ald_Oxase/xanthine_DH-like"/>
</dbReference>
<dbReference type="SMART" id="SM01008">
    <property type="entry name" value="Ald_Xan_dh_C"/>
    <property type="match status" value="1"/>
</dbReference>
<dbReference type="InterPro" id="IPR000674">
    <property type="entry name" value="Ald_Oxase/Xan_DH_a/b"/>
</dbReference>
<dbReference type="Pfam" id="PF20256">
    <property type="entry name" value="MoCoBD_2"/>
    <property type="match status" value="1"/>
</dbReference>
<evidence type="ECO:0000256" key="1">
    <source>
        <dbReference type="ARBA" id="ARBA00022505"/>
    </source>
</evidence>
<dbReference type="InterPro" id="IPR036856">
    <property type="entry name" value="Ald_Oxase/Xan_DH_a/b_sf"/>
</dbReference>
<dbReference type="InterPro" id="IPR046867">
    <property type="entry name" value="AldOxase/xan_DH_MoCoBD2"/>
</dbReference>
<gene>
    <name evidence="4" type="ORF">METZ01_LOCUS41141</name>
</gene>
<protein>
    <recommendedName>
        <fullName evidence="3">Aldehyde oxidase/xanthine dehydrogenase a/b hammerhead domain-containing protein</fullName>
    </recommendedName>
</protein>
<dbReference type="InterPro" id="IPR037165">
    <property type="entry name" value="AldOxase/xan_DH_Mopterin-bd_sf"/>
</dbReference>
<sequence length="772" mass="84363">MNTMNPNFGKSGQPMRRLEDDRLLRGQGRFVDNLNFSKQAYLHVVRSYLGHAKIQNIIIDSISGMSGVLAVFTGEDLARDGILPIPITLPYKRPGGEPALSAPYHALAQERVRFVGQPVAVVVAESKAEALEAGECLEIEYEEIPAVTDLQQAAVPDAPRLCDELPDNIGAAQTEGDAEEVEQAFAQAEHVTRMELVNNRVVGSPLEPRGLLCEAYQNTEKLILHSMHQSVTRLHSVLCAVFQLEPEQLQIIVRDIGGGFGTKVAVHPEDILVVYAAKKLKRPVKWTATRTEEFQASVHGRDHWNYAEMAFDATGKILALRVHTLANTGAYLTNPALLIPLGLMSKVITSVYHIPAMYLDTQCVLTNTAPIGAYRGAGRPEGIYPMERLMDMAAREMGIDPVSLRERNMIRTESLPYTTLAGDVIDSGNFKEVIKRAVRQMDWVGFEDRKSESESRGLLRGRGLACYVEWTGGELTETVRIQAEADGTISLYSGTQGMGQGLETVFSQLLSEQLEIPLEAIRIVQGDTDQVKGLGSFGSRSLFVGGSALLDGARDFLEKGKELAAEELEAAVEDISYQNGRFEVVGTSIGLGIFELAARQAELSFSTETVKNLEERSWPNGCHIAEVEIDPETGSVRLIRHGTVDDTGNPINPMIVEGQLHGGIAQGAGQVLLEQAVYDSEGQILTGSFMDYAMPRADDLPFFESSTYTDAPCLTNPLGAKGVGEIGVVGSIPAIANAILDALWEQGVRTFDMPAYPQKIWKLLQKQSRKTI</sequence>
<dbReference type="SUPFAM" id="SSF56003">
    <property type="entry name" value="Molybdenum cofactor-binding domain"/>
    <property type="match status" value="1"/>
</dbReference>
<dbReference type="Gene3D" id="3.30.365.10">
    <property type="entry name" value="Aldehyde oxidase/xanthine dehydrogenase, molybdopterin binding domain"/>
    <property type="match status" value="4"/>
</dbReference>
<keyword evidence="1" id="KW-0500">Molybdenum</keyword>
<dbReference type="Gene3D" id="3.90.1170.50">
    <property type="entry name" value="Aldehyde oxidase/xanthine dehydrogenase, a/b hammerhead"/>
    <property type="match status" value="1"/>
</dbReference>
<keyword evidence="2" id="KW-0560">Oxidoreductase</keyword>
<evidence type="ECO:0000259" key="3">
    <source>
        <dbReference type="SMART" id="SM01008"/>
    </source>
</evidence>
<organism evidence="4">
    <name type="scientific">marine metagenome</name>
    <dbReference type="NCBI Taxonomy" id="408172"/>
    <lineage>
        <taxon>unclassified sequences</taxon>
        <taxon>metagenomes</taxon>
        <taxon>ecological metagenomes</taxon>
    </lineage>
</organism>
<dbReference type="PANTHER" id="PTHR11908:SF132">
    <property type="entry name" value="ALDEHYDE OXIDASE 1-RELATED"/>
    <property type="match status" value="1"/>
</dbReference>
<dbReference type="Pfam" id="PF01315">
    <property type="entry name" value="Ald_Xan_dh_C"/>
    <property type="match status" value="1"/>
</dbReference>
<dbReference type="SUPFAM" id="SSF54665">
    <property type="entry name" value="CO dehydrogenase molybdoprotein N-domain-like"/>
    <property type="match status" value="1"/>
</dbReference>
<reference evidence="4" key="1">
    <citation type="submission" date="2018-05" db="EMBL/GenBank/DDBJ databases">
        <authorList>
            <person name="Lanie J.A."/>
            <person name="Ng W.-L."/>
            <person name="Kazmierczak K.M."/>
            <person name="Andrzejewski T.M."/>
            <person name="Davidsen T.M."/>
            <person name="Wayne K.J."/>
            <person name="Tettelin H."/>
            <person name="Glass J.I."/>
            <person name="Rusch D."/>
            <person name="Podicherti R."/>
            <person name="Tsui H.-C.T."/>
            <person name="Winkler M.E."/>
        </authorList>
    </citation>
    <scope>NUCLEOTIDE SEQUENCE</scope>
</reference>
<dbReference type="InterPro" id="IPR008274">
    <property type="entry name" value="AldOxase/xan_DH_MoCoBD1"/>
</dbReference>
<evidence type="ECO:0000256" key="2">
    <source>
        <dbReference type="ARBA" id="ARBA00023002"/>
    </source>
</evidence>
<dbReference type="GO" id="GO:0016491">
    <property type="term" value="F:oxidoreductase activity"/>
    <property type="evidence" value="ECO:0007669"/>
    <property type="project" value="UniProtKB-KW"/>
</dbReference>
<accession>A0A381REL4</accession>
<dbReference type="PANTHER" id="PTHR11908">
    <property type="entry name" value="XANTHINE DEHYDROGENASE"/>
    <property type="match status" value="1"/>
</dbReference>